<dbReference type="InterPro" id="IPR051857">
    <property type="entry name" value="Asn_synthetase_domain"/>
</dbReference>
<evidence type="ECO:0000313" key="6">
    <source>
        <dbReference type="Proteomes" id="UP001141327"/>
    </source>
</evidence>
<feature type="domain" description="Asparagine synthetase" evidence="4">
    <location>
        <begin position="543"/>
        <end position="621"/>
    </location>
</feature>
<keyword evidence="1" id="KW-0028">Amino-acid biosynthesis</keyword>
<keyword evidence="3" id="KW-0315">Glutamine amidotransferase</keyword>
<sequence>MLSVRFANPQFLRRCLCLPWGDIRCRCGPAQMEQQCYCRGISPSDVVGRPVDEVLRTLRSLWDPWTLTWWNPGTKTLLFGKDWLGRGSLSVHWPTSALGQSILSSCRTSRGLPADEEELNVGDEPDSVQAAPLVAVDQLTSESAANILDPPQFILPDDLHQISVVTPMTQDAGTPGPFVCYLRHLSPSTSTSTLSVVPSELHWMSAPPETSTIFPPPEHPQCDLLRSHWDANTTGFALTSTFVQWPSLSADAPSGFWAELPPAIYKIQWPADGHSCLGAHAQLTVYLPPFMALTCLGPSSLPPLVPAPDVVAALQERLLAATRRMMPRAMPTEEGPALGGMHTGWRSGDSGISLAGGQSPTPFAKSIPHSRLFVVCPSPMGVLFSGGLDSTLVAALLGAILPPAPRPVVELVNVCFGPPFESHDRAAAVASHADLLRCAPHVDWRLLFVDVTAAGARAARGRLDGALHPRHTVMDANIGAVLWFGCGGCRSSWRLPDRQEQAVTVSRWMAEGPPQPAEIRTRLFFSGLGPDELGGGYRRHHAAARQQGPEAARKEMMRDMGRLWVRNLGRDCRLVEAAGCEARFPYLDTSVVHWLLSQLPLQDVVKFEECDKTIFRKVALRMGCPAAAGFVKRAMQFGSRAAKVLAARSAMPLRCHRTARLTTL</sequence>
<protein>
    <submittedName>
        <fullName evidence="5">Asparagine synthase family protein</fullName>
    </submittedName>
</protein>
<dbReference type="SUPFAM" id="SSF52402">
    <property type="entry name" value="Adenine nucleotide alpha hydrolases-like"/>
    <property type="match status" value="1"/>
</dbReference>
<keyword evidence="2" id="KW-0061">Asparagine biosynthesis</keyword>
<evidence type="ECO:0000256" key="2">
    <source>
        <dbReference type="ARBA" id="ARBA00022888"/>
    </source>
</evidence>
<evidence type="ECO:0000256" key="1">
    <source>
        <dbReference type="ARBA" id="ARBA00022605"/>
    </source>
</evidence>
<dbReference type="EMBL" id="JAPMOS010000004">
    <property type="protein sequence ID" value="KAJ4462098.1"/>
    <property type="molecule type" value="Genomic_DNA"/>
</dbReference>
<feature type="domain" description="Asparagine synthetase" evidence="4">
    <location>
        <begin position="379"/>
        <end position="433"/>
    </location>
</feature>
<dbReference type="Gene3D" id="3.40.50.620">
    <property type="entry name" value="HUPs"/>
    <property type="match status" value="1"/>
</dbReference>
<dbReference type="InterPro" id="IPR001962">
    <property type="entry name" value="Asn_synthase"/>
</dbReference>
<name>A0ABQ8UTD3_9EUKA</name>
<gene>
    <name evidence="5" type="ORF">PAPYR_1272</name>
</gene>
<dbReference type="Pfam" id="PF00733">
    <property type="entry name" value="Asn_synthase"/>
    <property type="match status" value="2"/>
</dbReference>
<evidence type="ECO:0000259" key="4">
    <source>
        <dbReference type="Pfam" id="PF00733"/>
    </source>
</evidence>
<dbReference type="PANTHER" id="PTHR45937">
    <property type="entry name" value="ASPARAGINE SYNTHETASE DOMAIN-CONTAINING PROTEIN 1"/>
    <property type="match status" value="1"/>
</dbReference>
<organism evidence="5 6">
    <name type="scientific">Paratrimastix pyriformis</name>
    <dbReference type="NCBI Taxonomy" id="342808"/>
    <lineage>
        <taxon>Eukaryota</taxon>
        <taxon>Metamonada</taxon>
        <taxon>Preaxostyla</taxon>
        <taxon>Paratrimastigidae</taxon>
        <taxon>Paratrimastix</taxon>
    </lineage>
</organism>
<dbReference type="PANTHER" id="PTHR45937:SF1">
    <property type="entry name" value="ASPARAGINE SYNTHETASE DOMAIN-CONTAINING PROTEIN 1"/>
    <property type="match status" value="1"/>
</dbReference>
<comment type="caution">
    <text evidence="5">The sequence shown here is derived from an EMBL/GenBank/DDBJ whole genome shotgun (WGS) entry which is preliminary data.</text>
</comment>
<dbReference type="InterPro" id="IPR014729">
    <property type="entry name" value="Rossmann-like_a/b/a_fold"/>
</dbReference>
<dbReference type="Proteomes" id="UP001141327">
    <property type="component" value="Unassembled WGS sequence"/>
</dbReference>
<evidence type="ECO:0000256" key="3">
    <source>
        <dbReference type="ARBA" id="ARBA00022962"/>
    </source>
</evidence>
<dbReference type="CDD" id="cd01991">
    <property type="entry name" value="Asn_synthase_B_C"/>
    <property type="match status" value="1"/>
</dbReference>
<reference evidence="5" key="1">
    <citation type="journal article" date="2022" name="bioRxiv">
        <title>Genomics of Preaxostyla Flagellates Illuminates Evolutionary Transitions and the Path Towards Mitochondrial Loss.</title>
        <authorList>
            <person name="Novak L.V.F."/>
            <person name="Treitli S.C."/>
            <person name="Pyrih J."/>
            <person name="Halakuc P."/>
            <person name="Pipaliya S.V."/>
            <person name="Vacek V."/>
            <person name="Brzon O."/>
            <person name="Soukal P."/>
            <person name="Eme L."/>
            <person name="Dacks J.B."/>
            <person name="Karnkowska A."/>
            <person name="Elias M."/>
            <person name="Hampl V."/>
        </authorList>
    </citation>
    <scope>NUCLEOTIDE SEQUENCE</scope>
    <source>
        <strain evidence="5">RCP-MX</strain>
    </source>
</reference>
<proteinExistence type="predicted"/>
<keyword evidence="6" id="KW-1185">Reference proteome</keyword>
<accession>A0ABQ8UTD3</accession>
<evidence type="ECO:0000313" key="5">
    <source>
        <dbReference type="EMBL" id="KAJ4462098.1"/>
    </source>
</evidence>